<evidence type="ECO:0000313" key="1">
    <source>
        <dbReference type="EMBL" id="KAH3678387.1"/>
    </source>
</evidence>
<dbReference type="EMBL" id="JAEUBF010000443">
    <property type="protein sequence ID" value="KAH3678387.1"/>
    <property type="molecule type" value="Genomic_DNA"/>
</dbReference>
<comment type="caution">
    <text evidence="1">The sequence shown here is derived from an EMBL/GenBank/DDBJ whole genome shotgun (WGS) entry which is preliminary data.</text>
</comment>
<proteinExistence type="predicted"/>
<name>A0A9P8PVK0_9ASCO</name>
<keyword evidence="2" id="KW-1185">Reference proteome</keyword>
<reference evidence="1" key="1">
    <citation type="journal article" date="2021" name="Open Biol.">
        <title>Shared evolutionary footprints suggest mitochondrial oxidative damage underlies multiple complex I losses in fungi.</title>
        <authorList>
            <person name="Schikora-Tamarit M.A."/>
            <person name="Marcet-Houben M."/>
            <person name="Nosek J."/>
            <person name="Gabaldon T."/>
        </authorList>
    </citation>
    <scope>NUCLEOTIDE SEQUENCE</scope>
    <source>
        <strain evidence="1">CBS6341</strain>
    </source>
</reference>
<protein>
    <submittedName>
        <fullName evidence="1">Uncharacterized protein</fullName>
    </submittedName>
</protein>
<evidence type="ECO:0000313" key="2">
    <source>
        <dbReference type="Proteomes" id="UP000769528"/>
    </source>
</evidence>
<gene>
    <name evidence="1" type="ORF">WICMUC_001404</name>
</gene>
<dbReference type="Proteomes" id="UP000769528">
    <property type="component" value="Unassembled WGS sequence"/>
</dbReference>
<reference evidence="1" key="2">
    <citation type="submission" date="2021-01" db="EMBL/GenBank/DDBJ databases">
        <authorList>
            <person name="Schikora-Tamarit M.A."/>
        </authorList>
    </citation>
    <scope>NUCLEOTIDE SEQUENCE</scope>
    <source>
        <strain evidence="1">CBS6341</strain>
    </source>
</reference>
<organism evidence="1 2">
    <name type="scientific">Wickerhamomyces mucosus</name>
    <dbReference type="NCBI Taxonomy" id="1378264"/>
    <lineage>
        <taxon>Eukaryota</taxon>
        <taxon>Fungi</taxon>
        <taxon>Dikarya</taxon>
        <taxon>Ascomycota</taxon>
        <taxon>Saccharomycotina</taxon>
        <taxon>Saccharomycetes</taxon>
        <taxon>Phaffomycetales</taxon>
        <taxon>Wickerhamomycetaceae</taxon>
        <taxon>Wickerhamomyces</taxon>
    </lineage>
</organism>
<dbReference type="AlphaFoldDB" id="A0A9P8PVK0"/>
<sequence length="116" mass="12901">MLNLPISASSLVTGLALWKISFLTSSSKSSSSPLKTCALMKPFSFNEFNELSTIELIGNDESRVWTSLRVIKNSLPLRSPRHKSLSSYLKPPILKPLSVLFKELTLSTLILEIHTL</sequence>
<accession>A0A9P8PVK0</accession>